<reference evidence="3" key="1">
    <citation type="submission" date="2017-04" db="EMBL/GenBank/DDBJ databases">
        <title>Function of individual gut microbiota members based on whole genome sequencing of pure cultures obtained from chicken caecum.</title>
        <authorList>
            <person name="Medvecky M."/>
            <person name="Cejkova D."/>
            <person name="Polansky O."/>
            <person name="Karasova D."/>
            <person name="Kubasova T."/>
            <person name="Cizek A."/>
            <person name="Rychlik I."/>
        </authorList>
    </citation>
    <scope>NUCLEOTIDE SEQUENCE [LARGE SCALE GENOMIC DNA]</scope>
    <source>
        <strain evidence="3">An180</strain>
    </source>
</reference>
<dbReference type="Pfam" id="PF00078">
    <property type="entry name" value="RVT_1"/>
    <property type="match status" value="1"/>
</dbReference>
<gene>
    <name evidence="2" type="ORF">B5F17_07910</name>
</gene>
<organism evidence="2 3">
    <name type="scientific">Butyricicoccus pullicaecorum</name>
    <dbReference type="NCBI Taxonomy" id="501571"/>
    <lineage>
        <taxon>Bacteria</taxon>
        <taxon>Bacillati</taxon>
        <taxon>Bacillota</taxon>
        <taxon>Clostridia</taxon>
        <taxon>Eubacteriales</taxon>
        <taxon>Butyricicoccaceae</taxon>
        <taxon>Butyricicoccus</taxon>
    </lineage>
</organism>
<dbReference type="InterPro" id="IPR000477">
    <property type="entry name" value="RT_dom"/>
</dbReference>
<protein>
    <recommendedName>
        <fullName evidence="1">Reverse transcriptase domain-containing protein</fullName>
    </recommendedName>
</protein>
<sequence length="502" mass="58254">MLKSYADIMNDISSDELYRRLLAYGLFTEKLPPILSSEAFYNYCTTLKTPFSDGWRQYIYHESMRNINVPRPLGIPNPMAYQKLCQCLADNWDKLKTHFSNQTLNQDYKISRIHIRKLEKNNALFSMSYSNWKRDGTPEPDLLIGNRYIVKADISTCFPSIYTHAIPWALVGKTYAKAHSRKSDQSEWYNQIDHFTQNCKNGETHGLLIGPHASNLLSELILTVIDKRLYDAGWRYIRNIDDYTCYVTTYEDGQKFLIALGEELRDFDLSLNFKKTEIQELPVASVEQWVRKINSVSIMQRNGKLDFIGARAYLDSAIELMQSNKMNSAILNYAIKVLAGQELTPNAKEYCVKTIFHLCLIYPYLVPLLEKNVFEKFSVSSVEIKNLSQKLFEKGLDEKNYELICYALYFSLKYDFEIVKVDPDEAIASNSCLFKLFSFLYFKKHSNGAANKKMKDHARSLATNEDDFNRNWLFVYESLPQSDLKGEWKPLKKAGVSFVKYP</sequence>
<comment type="caution">
    <text evidence="2">The sequence shown here is derived from an EMBL/GenBank/DDBJ whole genome shotgun (WGS) entry which is preliminary data.</text>
</comment>
<evidence type="ECO:0000259" key="1">
    <source>
        <dbReference type="PROSITE" id="PS50878"/>
    </source>
</evidence>
<evidence type="ECO:0000313" key="3">
    <source>
        <dbReference type="Proteomes" id="UP000195897"/>
    </source>
</evidence>
<dbReference type="EMBL" id="NFKK01000008">
    <property type="protein sequence ID" value="OUP52623.1"/>
    <property type="molecule type" value="Genomic_DNA"/>
</dbReference>
<name>A0A1Y4L789_9FIRM</name>
<feature type="domain" description="Reverse transcriptase" evidence="1">
    <location>
        <begin position="1"/>
        <end position="312"/>
    </location>
</feature>
<dbReference type="PROSITE" id="PS50878">
    <property type="entry name" value="RT_POL"/>
    <property type="match status" value="1"/>
</dbReference>
<evidence type="ECO:0000313" key="2">
    <source>
        <dbReference type="EMBL" id="OUP52623.1"/>
    </source>
</evidence>
<dbReference type="Proteomes" id="UP000195897">
    <property type="component" value="Unassembled WGS sequence"/>
</dbReference>
<dbReference type="AlphaFoldDB" id="A0A1Y4L789"/>
<dbReference type="CDD" id="cd01646">
    <property type="entry name" value="RT_Bac_retron_I"/>
    <property type="match status" value="1"/>
</dbReference>
<accession>A0A1Y4L789</accession>
<proteinExistence type="predicted"/>
<dbReference type="RefSeq" id="WP_087372724.1">
    <property type="nucleotide sequence ID" value="NZ_NFKK01000008.1"/>
</dbReference>